<reference evidence="3" key="1">
    <citation type="submission" date="2020-05" db="EMBL/GenBank/DDBJ databases">
        <authorList>
            <person name="Chiriac C."/>
            <person name="Salcher M."/>
            <person name="Ghai R."/>
            <person name="Kavagutti S V."/>
        </authorList>
    </citation>
    <scope>NUCLEOTIDE SEQUENCE</scope>
</reference>
<keyword evidence="1" id="KW-0547">Nucleotide-binding</keyword>
<dbReference type="EC" id="3.6.4.-" evidence="1"/>
<keyword evidence="1" id="KW-1188">Viral release from host cell</keyword>
<dbReference type="InterPro" id="IPR054762">
    <property type="entry name" value="Gp19_RNaseH-like"/>
</dbReference>
<dbReference type="InterPro" id="IPR047987">
    <property type="entry name" value="Gp19-like_virus"/>
</dbReference>
<evidence type="ECO:0000313" key="3">
    <source>
        <dbReference type="EMBL" id="CAB5155928.1"/>
    </source>
</evidence>
<keyword evidence="1" id="KW-0378">Hydrolase</keyword>
<feature type="binding site" evidence="1">
    <location>
        <position position="407"/>
    </location>
    <ligand>
        <name>Mg(2+)</name>
        <dbReference type="ChEBI" id="CHEBI:18420"/>
        <label>2</label>
        <note>catalytic; for nuclease activity</note>
    </ligand>
</feature>
<dbReference type="GO" id="GO:0098009">
    <property type="term" value="C:viral terminase, large subunit"/>
    <property type="evidence" value="ECO:0007669"/>
    <property type="project" value="UniProtKB-UniRule"/>
</dbReference>
<dbReference type="GO" id="GO:0019073">
    <property type="term" value="P:viral DNA genome packaging"/>
    <property type="evidence" value="ECO:0007669"/>
    <property type="project" value="UniProtKB-UniRule"/>
</dbReference>
<evidence type="ECO:0000259" key="2">
    <source>
        <dbReference type="Pfam" id="PF22530"/>
    </source>
</evidence>
<feature type="binding site" evidence="1">
    <location>
        <position position="351"/>
    </location>
    <ligand>
        <name>Mg(2+)</name>
        <dbReference type="ChEBI" id="CHEBI:18420"/>
        <label>2</label>
        <note>catalytic; for nuclease activity</note>
    </ligand>
</feature>
<dbReference type="GO" id="GO:0016887">
    <property type="term" value="F:ATP hydrolysis activity"/>
    <property type="evidence" value="ECO:0007669"/>
    <property type="project" value="InterPro"/>
</dbReference>
<organism evidence="3">
    <name type="scientific">uncultured Caudovirales phage</name>
    <dbReference type="NCBI Taxonomy" id="2100421"/>
    <lineage>
        <taxon>Viruses</taxon>
        <taxon>Duplodnaviria</taxon>
        <taxon>Heunggongvirae</taxon>
        <taxon>Uroviricota</taxon>
        <taxon>Caudoviricetes</taxon>
        <taxon>Peduoviridae</taxon>
        <taxon>Maltschvirus</taxon>
        <taxon>Maltschvirus maltsch</taxon>
    </lineage>
</organism>
<dbReference type="GO" id="GO:0004519">
    <property type="term" value="F:endonuclease activity"/>
    <property type="evidence" value="ECO:0007669"/>
    <property type="project" value="UniProtKB-UniRule"/>
</dbReference>
<feature type="binding site" evidence="1">
    <location>
        <position position="506"/>
    </location>
    <ligand>
        <name>Mg(2+)</name>
        <dbReference type="ChEBI" id="CHEBI:18420"/>
        <label>1</label>
        <note>catalytic; for nuclease activity</note>
    </ligand>
</feature>
<feature type="binding site" evidence="1">
    <location>
        <position position="351"/>
    </location>
    <ligand>
        <name>Mg(2+)</name>
        <dbReference type="ChEBI" id="CHEBI:18420"/>
        <label>1</label>
        <note>catalytic; for nuclease activity</note>
    </ligand>
</feature>
<keyword evidence="1" id="KW-0479">Metal-binding</keyword>
<comment type="caution">
    <text evidence="1">Lacks conserved residue(s) required for the propagation of feature annotation.</text>
</comment>
<evidence type="ECO:0000256" key="1">
    <source>
        <dbReference type="HAMAP-Rule" id="MF_04147"/>
    </source>
</evidence>
<comment type="cofactor">
    <cofactor evidence="1">
        <name>Mg(2+)</name>
        <dbReference type="ChEBI" id="CHEBI:18420"/>
    </cofactor>
</comment>
<sequence>MSDDPLKDDFRNFLYMVWKHLNLPDPTPVQYDIAQYLQHGPKRRVIEAFRGVGKSWVTSAFVCWRLYCDPDRKLLVISASKQRADDFSTFTLRLISEMPILEHLKPKGDQRFSKIAFDVGPSQAAHAPSVKSLGITSQLAGSRANDIIADDIEVPNNSDTQAKRDKLKEQIKEFDAILVPGDDVTITYLGTPQTEQSIYNELPNRGYDVRIWPARFPVAKQREKYGTFLSPLIGEMLDQYPDIEGGPTDKSRFTDADLVEREASYGRSGFNLQFMLDTSLSDEDRYPLKLRDLIVLDTDLRKAPVDLAWGSSPELVVPDVPNVGMTGDRYYRPFFVSNDWTPYQGIVMAVDPSGRGGDETAYAVVAHLHSRLYVLDCGGLPGGYDNATLEGLSAIAKRYEVNKIIVEPNFGDGMFNRLLAPVLHKFHRCAIEDTERSNTQKERRIIDTLEPVMNQHRLVMNKSLIKRDYDSTAERRPEEVNRFRLLYQLTRLTKDKGSLAKDDRIDALALAVHYWLNVMEQDAQQAAHDHRSQAMDDMLEGWFDSTKTAEMLGLGVSRSNSKTNWGI</sequence>
<proteinExistence type="inferred from homology"/>
<keyword evidence="1" id="KW-0460">Magnesium</keyword>
<gene>
    <name evidence="3" type="ORF">UFOVP149_38</name>
</gene>
<dbReference type="GO" id="GO:0046872">
    <property type="term" value="F:metal ion binding"/>
    <property type="evidence" value="ECO:0007669"/>
    <property type="project" value="UniProtKB-UniRule"/>
</dbReference>
<name>A0A6J7W813_9CAUD</name>
<dbReference type="GO" id="GO:0051276">
    <property type="term" value="P:chromosome organization"/>
    <property type="evidence" value="ECO:0007669"/>
    <property type="project" value="UniProtKB-UniRule"/>
</dbReference>
<feature type="domain" description="Terminase large subunit ribonuclease H-like" evidence="2">
    <location>
        <begin position="350"/>
        <end position="458"/>
    </location>
</feature>
<feature type="region of interest" description="Nuclease activity" evidence="1">
    <location>
        <begin position="331"/>
        <end position="416"/>
    </location>
</feature>
<dbReference type="Pfam" id="PF22530">
    <property type="entry name" value="Terminase-T7_RNaseH-like"/>
    <property type="match status" value="1"/>
</dbReference>
<feature type="short sequence motif" description="Walker A motif" evidence="1">
    <location>
        <begin position="48"/>
        <end position="55"/>
    </location>
</feature>
<dbReference type="Gene3D" id="3.40.50.300">
    <property type="entry name" value="P-loop containing nucleotide triphosphate hydrolases"/>
    <property type="match status" value="1"/>
</dbReference>
<dbReference type="EMBL" id="LR798198">
    <property type="protein sequence ID" value="CAB5155928.1"/>
    <property type="molecule type" value="Genomic_DNA"/>
</dbReference>
<comment type="function">
    <text evidence="1">The terminase large subunit acts as an ATP driven molecular motor necessary for viral DNA translocation into empty capsids and as an endonuclease that cuts the viral genome at a unique and precise dsDNA sequence to initiate and to end a packaging reaction. The terminase lies at a unique vertex of the procapsid and is composed of two subunits, a small terminase subunit involved in viral DNA recognition (packaging sequence), and a large terminase subunit possessing endonucleolytic and ATPase activities. Both terminase subunits heterooligomerize and are docked on the portal protein to form the packaging machine. The terminase large subunit exhibits endonuclease activity and cleaves the viral genome concatemer. Once the DNA is packaged, the terminase detaches from the portal and gets replaced by the tail to finish maturation of the virion.</text>
</comment>
<comment type="subunit">
    <text evidence="1">Homopentamer. Interacts with the terminase small subunit; the active complex is probably heterooligomeric. Interacts with the portal protein.</text>
</comment>
<comment type="domain">
    <text evidence="1">The ATPase region is in the N-terminus, whereas the nuclease region is in the central part. The C-terminus is involved in prohead binding.</text>
</comment>
<dbReference type="HAMAP" id="MF_04147">
    <property type="entry name" value="TERL_T7"/>
    <property type="match status" value="1"/>
</dbReference>
<keyword evidence="1" id="KW-0255">Endonuclease</keyword>
<dbReference type="InterPro" id="IPR044271">
    <property type="entry name" value="Terminase_large_su_gp19"/>
</dbReference>
<accession>A0A6J7W813</accession>
<dbReference type="GO" id="GO:0005524">
    <property type="term" value="F:ATP binding"/>
    <property type="evidence" value="ECO:0007669"/>
    <property type="project" value="UniProtKB-KW"/>
</dbReference>
<protein>
    <recommendedName>
        <fullName evidence="1">Terminase, large subunit</fullName>
    </recommendedName>
    <alternativeName>
        <fullName evidence="1">DNA-packaging protein</fullName>
    </alternativeName>
    <domain>
        <recommendedName>
            <fullName evidence="1">ATPase</fullName>
            <ecNumber evidence="1">3.6.4.-</ecNumber>
        </recommendedName>
    </domain>
    <domain>
        <recommendedName>
            <fullName evidence="1">Endonuclease</fullName>
            <ecNumber evidence="1">3.1.21.-</ecNumber>
        </recommendedName>
    </domain>
</protein>
<keyword evidence="1" id="KW-0540">Nuclease</keyword>
<keyword evidence="1" id="KW-0231">Viral genome packaging</keyword>
<comment type="similarity">
    <text evidence="1">Belongs to the Teseptimavirus large terminase family.</text>
</comment>
<dbReference type="Gene3D" id="3.30.420.240">
    <property type="match status" value="1"/>
</dbReference>
<keyword evidence="1" id="KW-0067">ATP-binding</keyword>
<dbReference type="InterPro" id="IPR027417">
    <property type="entry name" value="P-loop_NTPase"/>
</dbReference>
<dbReference type="EC" id="3.1.21.-" evidence="1"/>
<dbReference type="NCBIfam" id="NF033889">
    <property type="entry name" value="termin_lrg_T7"/>
    <property type="match status" value="1"/>
</dbReference>